<proteinExistence type="predicted"/>
<protein>
    <submittedName>
        <fullName evidence="2">Uncharacterized protein</fullName>
    </submittedName>
</protein>
<feature type="compositionally biased region" description="Basic and acidic residues" evidence="1">
    <location>
        <begin position="97"/>
        <end position="114"/>
    </location>
</feature>
<reference evidence="2" key="1">
    <citation type="journal article" date="2014" name="Genome Biol. Evol.">
        <title>Gene Loss Rather Than Gene Gain Is Associated with a Host Jump from Monocots to Dicots in the Smut Fungus Melanopsichium pennsylvanicum.</title>
        <authorList>
            <person name="Sharma R."/>
            <person name="Mishra B."/>
            <person name="Runge F."/>
            <person name="Thines M."/>
        </authorList>
    </citation>
    <scope>NUCLEOTIDE SEQUENCE</scope>
    <source>
        <strain evidence="2">4</strain>
    </source>
</reference>
<sequence>MQTIPNYFQRGLRFTEPFFRAGGGAAVHGLMESSGEHADGVIDLAKIDASTGKLVKELWTILGQRTGWAAGLLNRMQNLAGTKHLNALVLTDCSRSEDRKLDKPDAAFKPKQGGEEDNAPVGVGVIPSVV</sequence>
<accession>A0A077QWR0</accession>
<evidence type="ECO:0000256" key="1">
    <source>
        <dbReference type="SAM" id="MobiDB-lite"/>
    </source>
</evidence>
<organism evidence="2">
    <name type="scientific">Melanopsichium pennsylvanicum 4</name>
    <dbReference type="NCBI Taxonomy" id="1398559"/>
    <lineage>
        <taxon>Eukaryota</taxon>
        <taxon>Fungi</taxon>
        <taxon>Dikarya</taxon>
        <taxon>Basidiomycota</taxon>
        <taxon>Ustilaginomycotina</taxon>
        <taxon>Ustilaginomycetes</taxon>
        <taxon>Ustilaginales</taxon>
        <taxon>Ustilaginaceae</taxon>
        <taxon>Melanopsichium</taxon>
    </lineage>
</organism>
<dbReference type="AlphaFoldDB" id="A0A077QWR0"/>
<dbReference type="EMBL" id="HG529494">
    <property type="protein sequence ID" value="CDI50952.1"/>
    <property type="molecule type" value="Genomic_DNA"/>
</dbReference>
<name>A0A077QWR0_9BASI</name>
<evidence type="ECO:0000313" key="2">
    <source>
        <dbReference type="EMBL" id="CDI50952.1"/>
    </source>
</evidence>
<feature type="region of interest" description="Disordered" evidence="1">
    <location>
        <begin position="97"/>
        <end position="130"/>
    </location>
</feature>